<reference evidence="5 6" key="1">
    <citation type="submission" date="2016-10" db="EMBL/GenBank/DDBJ databases">
        <title>Marinobacter salinus sp. nov., a moderately halophilic bacterium isolated from a tidal flat environment.</title>
        <authorList>
            <person name="Park S.-J."/>
        </authorList>
    </citation>
    <scope>NUCLEOTIDE SEQUENCE [LARGE SCALE GENOMIC DNA]</scope>
    <source>
        <strain evidence="5 6">Hb8</strain>
    </source>
</reference>
<keyword evidence="3" id="KW-0003">3Fe-4S</keyword>
<dbReference type="GO" id="GO:0016491">
    <property type="term" value="F:oxidoreductase activity"/>
    <property type="evidence" value="ECO:0007669"/>
    <property type="project" value="UniProtKB-KW"/>
</dbReference>
<evidence type="ECO:0000256" key="1">
    <source>
        <dbReference type="ARBA" id="ARBA00001927"/>
    </source>
</evidence>
<organism evidence="5 6">
    <name type="scientific">Marinobacter salinus</name>
    <dbReference type="NCBI Taxonomy" id="1874317"/>
    <lineage>
        <taxon>Bacteria</taxon>
        <taxon>Pseudomonadati</taxon>
        <taxon>Pseudomonadota</taxon>
        <taxon>Gammaproteobacteria</taxon>
        <taxon>Pseudomonadales</taxon>
        <taxon>Marinobacteraceae</taxon>
        <taxon>Marinobacter</taxon>
    </lineage>
</organism>
<feature type="domain" description="NADH:ubiquinone oxidoreductase-like 20kDa subunit" evidence="4">
    <location>
        <begin position="18"/>
        <end position="154"/>
    </location>
</feature>
<protein>
    <submittedName>
        <fullName evidence="5">Oxidoreductase</fullName>
    </submittedName>
</protein>
<dbReference type="PANTHER" id="PTHR42845:SF1">
    <property type="entry name" value="HYDROGENASE SMALL SUBUNIT"/>
    <property type="match status" value="1"/>
</dbReference>
<evidence type="ECO:0000256" key="3">
    <source>
        <dbReference type="ARBA" id="ARBA00023291"/>
    </source>
</evidence>
<gene>
    <name evidence="5" type="ORF">BKP64_00955</name>
</gene>
<keyword evidence="3" id="KW-0411">Iron-sulfur</keyword>
<keyword evidence="6" id="KW-1185">Reference proteome</keyword>
<evidence type="ECO:0000256" key="2">
    <source>
        <dbReference type="ARBA" id="ARBA00023002"/>
    </source>
</evidence>
<sequence length="260" mass="28698">MPRTDQKPRLAVWKFASCDGCQLSLLDCEDELLRVAGAVEIAYFPEATRSSIRGTYDLSLVEGSITTAHDAERIQEVRRRSRTLVTIGACATAGGIQALRNFADIDDFLSAVYAHPEYIETLSTSTPISDHVPVDFELRGCPISKSQLLEVISAFLRGRRPVTPAHSVCLDCKLKGNVCVTVAHGTPCLGPVTHAGCDALCPSYNRGCYGCYGPKENPNASALSERLDQLGMNQDERLRFYRTFNAWADPFREESERHEP</sequence>
<dbReference type="InterPro" id="IPR037024">
    <property type="entry name" value="NiFe_Hase_small_N_sf"/>
</dbReference>
<dbReference type="Pfam" id="PF01058">
    <property type="entry name" value="Oxidored_q6"/>
    <property type="match status" value="1"/>
</dbReference>
<keyword evidence="2" id="KW-0560">Oxidoreductase</keyword>
<proteinExistence type="predicted"/>
<evidence type="ECO:0000313" key="5">
    <source>
        <dbReference type="EMBL" id="AOY86859.1"/>
    </source>
</evidence>
<accession>A0A1D9GGX5</accession>
<dbReference type="PANTHER" id="PTHR42845">
    <property type="entry name" value="COENZYME F420-REDUCING HYDROGENASE, GAMMA SUBUNIT"/>
    <property type="match status" value="1"/>
</dbReference>
<dbReference type="InterPro" id="IPR051349">
    <property type="entry name" value="Hydrogenase_assoc-protein"/>
</dbReference>
<evidence type="ECO:0000259" key="4">
    <source>
        <dbReference type="Pfam" id="PF01058"/>
    </source>
</evidence>
<name>A0A1D9GGX5_9GAMM</name>
<dbReference type="OrthoDB" id="9787729at2"/>
<comment type="cofactor">
    <cofactor evidence="1">
        <name>[3Fe-4S] cluster</name>
        <dbReference type="ChEBI" id="CHEBI:21137"/>
    </cofactor>
</comment>
<dbReference type="KEGG" id="msq:BKP64_00955"/>
<keyword evidence="3" id="KW-0479">Metal-binding</keyword>
<dbReference type="AlphaFoldDB" id="A0A1D9GGX5"/>
<dbReference type="Gene3D" id="3.40.50.700">
    <property type="entry name" value="NADH:ubiquinone oxidoreductase-like, 20kDa subunit"/>
    <property type="match status" value="1"/>
</dbReference>
<keyword evidence="3" id="KW-0408">Iron</keyword>
<dbReference type="EMBL" id="CP017715">
    <property type="protein sequence ID" value="AOY86859.1"/>
    <property type="molecule type" value="Genomic_DNA"/>
</dbReference>
<dbReference type="RefSeq" id="WP_070964767.1">
    <property type="nucleotide sequence ID" value="NZ_CP017715.1"/>
</dbReference>
<dbReference type="Proteomes" id="UP000177445">
    <property type="component" value="Chromosome"/>
</dbReference>
<dbReference type="InterPro" id="IPR006137">
    <property type="entry name" value="NADH_UbQ_OxRdtase-like_20kDa"/>
</dbReference>
<dbReference type="SUPFAM" id="SSF56770">
    <property type="entry name" value="HydA/Nqo6-like"/>
    <property type="match status" value="1"/>
</dbReference>
<dbReference type="GO" id="GO:0051538">
    <property type="term" value="F:3 iron, 4 sulfur cluster binding"/>
    <property type="evidence" value="ECO:0007669"/>
    <property type="project" value="UniProtKB-KW"/>
</dbReference>
<evidence type="ECO:0000313" key="6">
    <source>
        <dbReference type="Proteomes" id="UP000177445"/>
    </source>
</evidence>
<dbReference type="STRING" id="1874317.BKP64_00955"/>